<protein>
    <recommendedName>
        <fullName evidence="4">Oxidoreductase AflY</fullName>
    </recommendedName>
</protein>
<evidence type="ECO:0000256" key="1">
    <source>
        <dbReference type="ARBA" id="ARBA00023002"/>
    </source>
</evidence>
<evidence type="ECO:0000313" key="2">
    <source>
        <dbReference type="EMBL" id="CAF9922569.1"/>
    </source>
</evidence>
<organism evidence="2 3">
    <name type="scientific">Imshaugia aleurites</name>
    <dbReference type="NCBI Taxonomy" id="172621"/>
    <lineage>
        <taxon>Eukaryota</taxon>
        <taxon>Fungi</taxon>
        <taxon>Dikarya</taxon>
        <taxon>Ascomycota</taxon>
        <taxon>Pezizomycotina</taxon>
        <taxon>Lecanoromycetes</taxon>
        <taxon>OSLEUM clade</taxon>
        <taxon>Lecanoromycetidae</taxon>
        <taxon>Lecanorales</taxon>
        <taxon>Lecanorineae</taxon>
        <taxon>Parmeliaceae</taxon>
        <taxon>Imshaugia</taxon>
    </lineage>
</organism>
<dbReference type="GO" id="GO:0016491">
    <property type="term" value="F:oxidoreductase activity"/>
    <property type="evidence" value="ECO:0007669"/>
    <property type="project" value="UniProtKB-KW"/>
</dbReference>
<dbReference type="EMBL" id="CAJPDT010000031">
    <property type="protein sequence ID" value="CAF9922569.1"/>
    <property type="molecule type" value="Genomic_DNA"/>
</dbReference>
<dbReference type="OrthoDB" id="10004862at2759"/>
<keyword evidence="1" id="KW-0560">Oxidoreductase</keyword>
<reference evidence="2" key="1">
    <citation type="submission" date="2021-03" db="EMBL/GenBank/DDBJ databases">
        <authorList>
            <person name="Tagirdzhanova G."/>
        </authorList>
    </citation>
    <scope>NUCLEOTIDE SEQUENCE</scope>
</reference>
<dbReference type="InterPro" id="IPR025337">
    <property type="entry name" value="Questin_oxidase-like"/>
</dbReference>
<keyword evidence="3" id="KW-1185">Reference proteome</keyword>
<dbReference type="PANTHER" id="PTHR35870:SF1">
    <property type="entry name" value="PROTEIN, PUTATIVE (AFU_ORTHOLOGUE AFUA_5G03330)-RELATED"/>
    <property type="match status" value="1"/>
</dbReference>
<dbReference type="PANTHER" id="PTHR35870">
    <property type="entry name" value="PROTEIN, PUTATIVE (AFU_ORTHOLOGUE AFUA_5G03330)-RELATED"/>
    <property type="match status" value="1"/>
</dbReference>
<comment type="caution">
    <text evidence="2">The sequence shown here is derived from an EMBL/GenBank/DDBJ whole genome shotgun (WGS) entry which is preliminary data.</text>
</comment>
<evidence type="ECO:0000313" key="3">
    <source>
        <dbReference type="Proteomes" id="UP000664534"/>
    </source>
</evidence>
<dbReference type="Proteomes" id="UP000664534">
    <property type="component" value="Unassembled WGS sequence"/>
</dbReference>
<evidence type="ECO:0008006" key="4">
    <source>
        <dbReference type="Google" id="ProtNLM"/>
    </source>
</evidence>
<dbReference type="AlphaFoldDB" id="A0A8H3IQT4"/>
<proteinExistence type="predicted"/>
<gene>
    <name evidence="2" type="ORF">IMSHALPRED_005705</name>
</gene>
<name>A0A8H3IQT4_9LECA</name>
<sequence>MAASASQVKLSSNHCGVFHVPSVTEESAAKASQVLQENHEKHHIFLNESGFHSTSATCTSSPASRFHSPFVDNPLQITHHVLTLYALGASPELIQTHYDRNKTYQQKSPPLHNAILQDLHDYKKFHDYLGNQRYYHDYLKHFQSEIDKKGYENVINEYCLQGDERADDMLVRLHAGFLHPLIHLGFGVEFKQPAIVAEALAQAAAHDSWIGAFLLDAEKAAASTGKGKPMIELLDEVRADKKLSSAANWNDSNKIRDGILVRAPQEMIRIAAQWKVSPGAIIEKTAEMTNAVAYYTGGAQHPPKQVKFDFYYIHCLNSSIFYDAFLKEATGISDKNKARLLEWKGRLDLCMYASRRSPEPRMDVINQYEPMHPETAKGTGAGSWDGIFTRVLHHDDDGHAAKLVRALAHGENICAAYSMNDPLFRIKGDAWLQLGHMAIDSVEDTGVNWVRS</sequence>
<accession>A0A8H3IQT4</accession>
<dbReference type="Pfam" id="PF14027">
    <property type="entry name" value="Questin_oxidase"/>
    <property type="match status" value="1"/>
</dbReference>